<evidence type="ECO:0000256" key="1">
    <source>
        <dbReference type="SAM" id="MobiDB-lite"/>
    </source>
</evidence>
<dbReference type="AlphaFoldDB" id="A0A6N7PZD4"/>
<feature type="compositionally biased region" description="Pro residues" evidence="1">
    <location>
        <begin position="16"/>
        <end position="25"/>
    </location>
</feature>
<gene>
    <name evidence="2" type="ORF">GF068_26260</name>
</gene>
<sequence length="65" mass="7251">MMRKEKSRPDDRSEPEVPPNSPPRAPTADAEGNIPPHSLHTPTPPETQPSDPRYYEKIPKLPGDP</sequence>
<reference evidence="2 3" key="1">
    <citation type="submission" date="2019-10" db="EMBL/GenBank/DDBJ databases">
        <title>A soil myxobacterium in the family Polyangiaceae.</title>
        <authorList>
            <person name="Li Y."/>
            <person name="Wang J."/>
        </authorList>
    </citation>
    <scope>NUCLEOTIDE SEQUENCE [LARGE SCALE GENOMIC DNA]</scope>
    <source>
        <strain evidence="2 3">DSM 14734</strain>
    </source>
</reference>
<dbReference type="RefSeq" id="WP_153822187.1">
    <property type="nucleotide sequence ID" value="NZ_WJIE01000007.1"/>
</dbReference>
<organism evidence="2 3">
    <name type="scientific">Polyangium spumosum</name>
    <dbReference type="NCBI Taxonomy" id="889282"/>
    <lineage>
        <taxon>Bacteria</taxon>
        <taxon>Pseudomonadati</taxon>
        <taxon>Myxococcota</taxon>
        <taxon>Polyangia</taxon>
        <taxon>Polyangiales</taxon>
        <taxon>Polyangiaceae</taxon>
        <taxon>Polyangium</taxon>
    </lineage>
</organism>
<feature type="region of interest" description="Disordered" evidence="1">
    <location>
        <begin position="1"/>
        <end position="65"/>
    </location>
</feature>
<comment type="caution">
    <text evidence="2">The sequence shown here is derived from an EMBL/GenBank/DDBJ whole genome shotgun (WGS) entry which is preliminary data.</text>
</comment>
<keyword evidence="3" id="KW-1185">Reference proteome</keyword>
<dbReference type="Proteomes" id="UP000440224">
    <property type="component" value="Unassembled WGS sequence"/>
</dbReference>
<proteinExistence type="predicted"/>
<evidence type="ECO:0000313" key="3">
    <source>
        <dbReference type="Proteomes" id="UP000440224"/>
    </source>
</evidence>
<evidence type="ECO:0000313" key="2">
    <source>
        <dbReference type="EMBL" id="MRG95394.1"/>
    </source>
</evidence>
<protein>
    <submittedName>
        <fullName evidence="2">Uncharacterized protein</fullName>
    </submittedName>
</protein>
<name>A0A6N7PZD4_9BACT</name>
<accession>A0A6N7PZD4</accession>
<dbReference type="EMBL" id="WJIE01000007">
    <property type="protein sequence ID" value="MRG95394.1"/>
    <property type="molecule type" value="Genomic_DNA"/>
</dbReference>